<dbReference type="OrthoDB" id="2646484at2759"/>
<comment type="caution">
    <text evidence="2">The sequence shown here is derived from an EMBL/GenBank/DDBJ whole genome shotgun (WGS) entry which is preliminary data.</text>
</comment>
<dbReference type="EMBL" id="JACGCI010000009">
    <property type="protein sequence ID" value="KAF6761628.1"/>
    <property type="molecule type" value="Genomic_DNA"/>
</dbReference>
<dbReference type="Proteomes" id="UP000521943">
    <property type="component" value="Unassembled WGS sequence"/>
</dbReference>
<name>A0A8H6MA60_9AGAR</name>
<feature type="compositionally biased region" description="Low complexity" evidence="1">
    <location>
        <begin position="426"/>
        <end position="440"/>
    </location>
</feature>
<feature type="region of interest" description="Disordered" evidence="1">
    <location>
        <begin position="602"/>
        <end position="705"/>
    </location>
</feature>
<protein>
    <submittedName>
        <fullName evidence="2">Uncharacterized protein</fullName>
    </submittedName>
</protein>
<feature type="compositionally biased region" description="Basic and acidic residues" evidence="1">
    <location>
        <begin position="650"/>
        <end position="664"/>
    </location>
</feature>
<keyword evidence="3" id="KW-1185">Reference proteome</keyword>
<organism evidence="2 3">
    <name type="scientific">Ephemerocybe angulata</name>
    <dbReference type="NCBI Taxonomy" id="980116"/>
    <lineage>
        <taxon>Eukaryota</taxon>
        <taxon>Fungi</taxon>
        <taxon>Dikarya</taxon>
        <taxon>Basidiomycota</taxon>
        <taxon>Agaricomycotina</taxon>
        <taxon>Agaricomycetes</taxon>
        <taxon>Agaricomycetidae</taxon>
        <taxon>Agaricales</taxon>
        <taxon>Agaricineae</taxon>
        <taxon>Psathyrellaceae</taxon>
        <taxon>Ephemerocybe</taxon>
    </lineage>
</organism>
<evidence type="ECO:0000256" key="1">
    <source>
        <dbReference type="SAM" id="MobiDB-lite"/>
    </source>
</evidence>
<gene>
    <name evidence="2" type="ORF">DFP72DRAFT_1151333</name>
</gene>
<feature type="compositionally biased region" description="Basic residues" evidence="1">
    <location>
        <begin position="451"/>
        <end position="462"/>
    </location>
</feature>
<feature type="region of interest" description="Disordered" evidence="1">
    <location>
        <begin position="193"/>
        <end position="267"/>
    </location>
</feature>
<feature type="compositionally biased region" description="Polar residues" evidence="1">
    <location>
        <begin position="197"/>
        <end position="206"/>
    </location>
</feature>
<feature type="compositionally biased region" description="Polar residues" evidence="1">
    <location>
        <begin position="233"/>
        <end position="249"/>
    </location>
</feature>
<feature type="region of interest" description="Disordered" evidence="1">
    <location>
        <begin position="401"/>
        <end position="474"/>
    </location>
</feature>
<accession>A0A8H6MA60</accession>
<feature type="compositionally biased region" description="Acidic residues" evidence="1">
    <location>
        <begin position="526"/>
        <end position="536"/>
    </location>
</feature>
<evidence type="ECO:0000313" key="2">
    <source>
        <dbReference type="EMBL" id="KAF6761628.1"/>
    </source>
</evidence>
<feature type="region of interest" description="Disordered" evidence="1">
    <location>
        <begin position="516"/>
        <end position="559"/>
    </location>
</feature>
<reference evidence="2 3" key="1">
    <citation type="submission" date="2020-07" db="EMBL/GenBank/DDBJ databases">
        <title>Comparative genomics of pyrophilous fungi reveals a link between fire events and developmental genes.</title>
        <authorList>
            <consortium name="DOE Joint Genome Institute"/>
            <person name="Steindorff A.S."/>
            <person name="Carver A."/>
            <person name="Calhoun S."/>
            <person name="Stillman K."/>
            <person name="Liu H."/>
            <person name="Lipzen A."/>
            <person name="Pangilinan J."/>
            <person name="Labutti K."/>
            <person name="Bruns T.D."/>
            <person name="Grigoriev I.V."/>
        </authorList>
    </citation>
    <scope>NUCLEOTIDE SEQUENCE [LARGE SCALE GENOMIC DNA]</scope>
    <source>
        <strain evidence="2 3">CBS 144469</strain>
    </source>
</reference>
<dbReference type="AlphaFoldDB" id="A0A8H6MA60"/>
<evidence type="ECO:0000313" key="3">
    <source>
        <dbReference type="Proteomes" id="UP000521943"/>
    </source>
</evidence>
<feature type="compositionally biased region" description="Basic residues" evidence="1">
    <location>
        <begin position="633"/>
        <end position="646"/>
    </location>
</feature>
<sequence>MSRHRPHTRSNSFPESIDLSLLSFSCSLSTIPTLASDSITASLSSVSFRVRHEVHHKPTSQTNIVPLNDNLLLLPADSDSQDGFSSNHTTGRAWSRAVLAAPTSPRLRGILQETACVEKWAVRLPFAYQGRPSFNRQGMQSTLSRNADAPGHIPWGETKSVQQLEWIAEGSMYPPELYSKAILEIRSRPRLNRSDADYSSNRTGPTKSHKSPAKYGASPSKKNVIAASRPTCGANSVSQPSTTSHSRWQADSKLPIPSRCKAPGKDVFQPKVRTSGLRQPSRIGQLKTPHPLRYPSEVAEVEVTAKKAPKSKRGSIATFDMINSLRVQCATLAVRTPPGNRSTFVLDGVISDSSTPTDSEHREAEQRTVKGVWTPCNGGAKSADFSGNDFGSRLSSIYPTATISTRSQTESQRQPVYHFRPRPVGSSRPTSMSSVSTHSSTRGERSSRVAGTRKRPLYHRKQQSSNIRRGPEDLSVHLSTHFPSRRRGTSVGTATIASVVITDEVKKEVRFAPLPTTMRRYPPESSDSDSDNELADDSARSSIGLVPPQPPVRLKPHSPWLPTLRKRSISEISWSSHLAYMPTSTSLDPQEAATTIEAHLRTSDLNATDQPKLGPSYPSPPKTVSRTSEHPHPQRSAKHSFARRSLSRIMKMETAPRETRRDGRPASLSIPNKQPQSWHIDENNARRLGNTVPRDAPPSSCKSRIPLPRLRFGGIFSRFTQQEK</sequence>
<proteinExistence type="predicted"/>
<feature type="compositionally biased region" description="Polar residues" evidence="1">
    <location>
        <begin position="401"/>
        <end position="414"/>
    </location>
</feature>